<gene>
    <name evidence="1" type="ORF">AWC14_01405</name>
</gene>
<name>A0A1X1YAR9_9MYCO</name>
<dbReference type="AlphaFoldDB" id="A0A1X1YAR9"/>
<keyword evidence="2" id="KW-1185">Reference proteome</keyword>
<proteinExistence type="predicted"/>
<dbReference type="Gene3D" id="1.10.287.1060">
    <property type="entry name" value="ESAT-6-like"/>
    <property type="match status" value="1"/>
</dbReference>
<dbReference type="InterPro" id="IPR036689">
    <property type="entry name" value="ESAT-6-like_sf"/>
</dbReference>
<evidence type="ECO:0008006" key="3">
    <source>
        <dbReference type="Google" id="ProtNLM"/>
    </source>
</evidence>
<dbReference type="EMBL" id="LQPE01000035">
    <property type="protein sequence ID" value="ORW08188.1"/>
    <property type="molecule type" value="Genomic_DNA"/>
</dbReference>
<protein>
    <recommendedName>
        <fullName evidence="3">WXG100 family type VII secretion target</fullName>
    </recommendedName>
</protein>
<reference evidence="1 2" key="1">
    <citation type="submission" date="2016-01" db="EMBL/GenBank/DDBJ databases">
        <title>The new phylogeny of the genus Mycobacterium.</title>
        <authorList>
            <person name="Tarcisio F."/>
            <person name="Conor M."/>
            <person name="Antonella G."/>
            <person name="Elisabetta G."/>
            <person name="Giulia F.S."/>
            <person name="Sara T."/>
            <person name="Anna F."/>
            <person name="Clotilde B."/>
            <person name="Roberto B."/>
            <person name="Veronica D.S."/>
            <person name="Fabio R."/>
            <person name="Monica P."/>
            <person name="Olivier J."/>
            <person name="Enrico T."/>
            <person name="Nicola S."/>
        </authorList>
    </citation>
    <scope>NUCLEOTIDE SEQUENCE [LARGE SCALE GENOMIC DNA]</scope>
    <source>
        <strain evidence="1 2">DSM 45166</strain>
    </source>
</reference>
<sequence length="100" mass="10792">MSANIGGEQVWNFPMIHAQIATLRGHAATIQAGNEQAQGALGKGVAVWSGDASTQWSIEQGRLNHRAQEFQLAVTDYLNAVENATFGQEHQEAVNQASFL</sequence>
<dbReference type="RefSeq" id="WP_045375031.1">
    <property type="nucleotide sequence ID" value="NZ_BBKA01000019.1"/>
</dbReference>
<dbReference type="Proteomes" id="UP000193487">
    <property type="component" value="Unassembled WGS sequence"/>
</dbReference>
<dbReference type="SUPFAM" id="SSF140453">
    <property type="entry name" value="EsxAB dimer-like"/>
    <property type="match status" value="1"/>
</dbReference>
<accession>A0A1X1YAR9</accession>
<evidence type="ECO:0000313" key="1">
    <source>
        <dbReference type="EMBL" id="ORW08188.1"/>
    </source>
</evidence>
<dbReference type="OrthoDB" id="3387628at2"/>
<evidence type="ECO:0000313" key="2">
    <source>
        <dbReference type="Proteomes" id="UP000193487"/>
    </source>
</evidence>
<organism evidence="1 2">
    <name type="scientific">Mycobacterium kyorinense</name>
    <dbReference type="NCBI Taxonomy" id="487514"/>
    <lineage>
        <taxon>Bacteria</taxon>
        <taxon>Bacillati</taxon>
        <taxon>Actinomycetota</taxon>
        <taxon>Actinomycetes</taxon>
        <taxon>Mycobacteriales</taxon>
        <taxon>Mycobacteriaceae</taxon>
        <taxon>Mycobacterium</taxon>
    </lineage>
</organism>
<comment type="caution">
    <text evidence="1">The sequence shown here is derived from an EMBL/GenBank/DDBJ whole genome shotgun (WGS) entry which is preliminary data.</text>
</comment>